<name>A0A9Q4GH61_9EURY</name>
<dbReference type="RefSeq" id="WP_266088487.1">
    <property type="nucleotide sequence ID" value="NZ_RKLV01000013.1"/>
</dbReference>
<comment type="caution">
    <text evidence="2">The sequence shown here is derived from an EMBL/GenBank/DDBJ whole genome shotgun (WGS) entry which is preliminary data.</text>
</comment>
<sequence length="129" mass="13503">MKQKTQRRLSAVVGAFLLLTSTASVALIPGALLDSPLFAVQVSALGVAGVLNLLAGFDTRVTERFGWYRLAGLGNVFLGLSLPFGFTGTTETLPLVLAVLGSLSIAGMGVDMLFFDGRHIYSEPLGASD</sequence>
<keyword evidence="3" id="KW-1185">Reference proteome</keyword>
<feature type="transmembrane region" description="Helical" evidence="1">
    <location>
        <begin position="92"/>
        <end position="115"/>
    </location>
</feature>
<dbReference type="InterPro" id="IPR058307">
    <property type="entry name" value="DUF7994"/>
</dbReference>
<evidence type="ECO:0000313" key="2">
    <source>
        <dbReference type="EMBL" id="MCX2819844.1"/>
    </source>
</evidence>
<dbReference type="AlphaFoldDB" id="A0A9Q4GH61"/>
<evidence type="ECO:0000313" key="3">
    <source>
        <dbReference type="Proteomes" id="UP001149411"/>
    </source>
</evidence>
<feature type="transmembrane region" description="Helical" evidence="1">
    <location>
        <begin position="36"/>
        <end position="55"/>
    </location>
</feature>
<dbReference type="Proteomes" id="UP001149411">
    <property type="component" value="Unassembled WGS sequence"/>
</dbReference>
<reference evidence="2" key="1">
    <citation type="submission" date="2022-09" db="EMBL/GenBank/DDBJ databases">
        <title>Haloadaptaus new haloarchaeum isolated from saline soil.</title>
        <authorList>
            <person name="Duran-Viseras A."/>
            <person name="Sanchez-Porro C."/>
            <person name="Ventosa A."/>
        </authorList>
    </citation>
    <scope>NUCLEOTIDE SEQUENCE</scope>
    <source>
        <strain evidence="2">F3-133</strain>
    </source>
</reference>
<keyword evidence="1" id="KW-1133">Transmembrane helix</keyword>
<accession>A0A9Q4GH61</accession>
<gene>
    <name evidence="2" type="ORF">EGH25_10830</name>
</gene>
<organism evidence="2 3">
    <name type="scientific">Halorutilus salinus</name>
    <dbReference type="NCBI Taxonomy" id="2487751"/>
    <lineage>
        <taxon>Archaea</taxon>
        <taxon>Methanobacteriati</taxon>
        <taxon>Methanobacteriota</taxon>
        <taxon>Stenosarchaea group</taxon>
        <taxon>Halobacteria</taxon>
        <taxon>Halorutilales</taxon>
        <taxon>Halorutilaceae</taxon>
        <taxon>Halorutilus</taxon>
    </lineage>
</organism>
<keyword evidence="1" id="KW-0472">Membrane</keyword>
<evidence type="ECO:0000256" key="1">
    <source>
        <dbReference type="SAM" id="Phobius"/>
    </source>
</evidence>
<dbReference type="Pfam" id="PF25957">
    <property type="entry name" value="DUF7994"/>
    <property type="match status" value="1"/>
</dbReference>
<dbReference type="EMBL" id="RKLV01000013">
    <property type="protein sequence ID" value="MCX2819844.1"/>
    <property type="molecule type" value="Genomic_DNA"/>
</dbReference>
<keyword evidence="1" id="KW-0812">Transmembrane</keyword>
<protein>
    <recommendedName>
        <fullName evidence="4">SPW repeat-containing protein</fullName>
    </recommendedName>
</protein>
<feature type="transmembrane region" description="Helical" evidence="1">
    <location>
        <begin position="67"/>
        <end position="86"/>
    </location>
</feature>
<evidence type="ECO:0008006" key="4">
    <source>
        <dbReference type="Google" id="ProtNLM"/>
    </source>
</evidence>
<proteinExistence type="predicted"/>